<sequence>MKDNKERFLDSILVLLVALLLVQSGLLWMDSGRQKSTSTLAAVDTSRLERNLIRPSQMIVNIGNHHYKTPFFDMVYGQLETEILQRLDTVDLKSLETVDRDTYMNYQYYPSLVFRYASRVPMGTLLNLLGTHQNEPFALDEIYLAENQMIITSAGTHYVVANPPKLSSDLLSANTMTYKNFNERYQVKKNLYVPDSVTYPIPEITYATDMSGLMRDDAFVGNLSTQFFQKDIEHIRDLEEDTQRTLVYENQFLYINDRGTIEFEDASRFSSPQVNLHTSFTTALEFVADKVANSGLYLSAIEPVTFEGNQGYRFTFDRLERNIPVVMMEDDAHYVELEVYNTHIRRFRQNHRVVAPAPKETSRSLIPLSLDTILSRNSSTFGPSVAAAMTSIANVGISYLDDTLSGDPDLRPAIYIDYNNRRLYFNPLSGRLIMER</sequence>
<evidence type="ECO:0008006" key="3">
    <source>
        <dbReference type="Google" id="ProtNLM"/>
    </source>
</evidence>
<evidence type="ECO:0000313" key="2">
    <source>
        <dbReference type="Proteomes" id="UP001210339"/>
    </source>
</evidence>
<organism evidence="1 2">
    <name type="scientific">Peptoniphilus equinus</name>
    <dbReference type="NCBI Taxonomy" id="3016343"/>
    <lineage>
        <taxon>Bacteria</taxon>
        <taxon>Bacillati</taxon>
        <taxon>Bacillota</taxon>
        <taxon>Tissierellia</taxon>
        <taxon>Tissierellales</taxon>
        <taxon>Peptoniphilaceae</taxon>
        <taxon>Peptoniphilus</taxon>
    </lineage>
</organism>
<keyword evidence="2" id="KW-1185">Reference proteome</keyword>
<dbReference type="RefSeq" id="WP_271191586.1">
    <property type="nucleotide sequence ID" value="NZ_CP115667.1"/>
</dbReference>
<evidence type="ECO:0000313" key="1">
    <source>
        <dbReference type="EMBL" id="WBW50055.1"/>
    </source>
</evidence>
<accession>A0ABY7QUV3</accession>
<gene>
    <name evidence="1" type="ORF">O6R05_00375</name>
</gene>
<reference evidence="1 2" key="1">
    <citation type="submission" date="2023-01" db="EMBL/GenBank/DDBJ databases">
        <authorList>
            <person name="Lee S.H."/>
            <person name="Jung H.S."/>
            <person name="Yun J.U."/>
        </authorList>
    </citation>
    <scope>NUCLEOTIDE SEQUENCE [LARGE SCALE GENOMIC DNA]</scope>
    <source>
        <strain evidence="1 2">CBA3646</strain>
    </source>
</reference>
<proteinExistence type="predicted"/>
<name>A0ABY7QUV3_9FIRM</name>
<dbReference type="EMBL" id="CP115667">
    <property type="protein sequence ID" value="WBW50055.1"/>
    <property type="molecule type" value="Genomic_DNA"/>
</dbReference>
<protein>
    <recommendedName>
        <fullName evidence="3">Regulatory protein YycH domain-containing protein</fullName>
    </recommendedName>
</protein>
<dbReference type="Proteomes" id="UP001210339">
    <property type="component" value="Chromosome"/>
</dbReference>